<evidence type="ECO:0000313" key="3">
    <source>
        <dbReference type="WBParaSite" id="EVEC_0001322801-mRNA-1"/>
    </source>
</evidence>
<proteinExistence type="predicted"/>
<gene>
    <name evidence="1" type="ORF">EVEC_LOCUS12375</name>
</gene>
<keyword evidence="2" id="KW-1185">Reference proteome</keyword>
<sequence length="56" mass="6190">ISAKKPDADQCRIACEENSCVAVNIFQLGETDFMCEILQTFEGTRYATGAACYSLY</sequence>
<dbReference type="EMBL" id="UXUI01014375">
    <property type="protein sequence ID" value="VDD97624.1"/>
    <property type="molecule type" value="Genomic_DNA"/>
</dbReference>
<name>A0A0N4VQC9_ENTVE</name>
<evidence type="ECO:0000313" key="2">
    <source>
        <dbReference type="Proteomes" id="UP000274131"/>
    </source>
</evidence>
<organism evidence="3">
    <name type="scientific">Enterobius vermicularis</name>
    <name type="common">Human pinworm</name>
    <dbReference type="NCBI Taxonomy" id="51028"/>
    <lineage>
        <taxon>Eukaryota</taxon>
        <taxon>Metazoa</taxon>
        <taxon>Ecdysozoa</taxon>
        <taxon>Nematoda</taxon>
        <taxon>Chromadorea</taxon>
        <taxon>Rhabditida</taxon>
        <taxon>Spirurina</taxon>
        <taxon>Oxyuridomorpha</taxon>
        <taxon>Oxyuroidea</taxon>
        <taxon>Oxyuridae</taxon>
        <taxon>Enterobius</taxon>
    </lineage>
</organism>
<dbReference type="WBParaSite" id="EVEC_0001322801-mRNA-1">
    <property type="protein sequence ID" value="EVEC_0001322801-mRNA-1"/>
    <property type="gene ID" value="EVEC_0001322801"/>
</dbReference>
<dbReference type="AlphaFoldDB" id="A0A0N4VQC9"/>
<dbReference type="OrthoDB" id="5837354at2759"/>
<evidence type="ECO:0000313" key="1">
    <source>
        <dbReference type="EMBL" id="VDD97624.1"/>
    </source>
</evidence>
<protein>
    <submittedName>
        <fullName evidence="3">Apple domain-containing protein</fullName>
    </submittedName>
</protein>
<dbReference type="Proteomes" id="UP000274131">
    <property type="component" value="Unassembled WGS sequence"/>
</dbReference>
<reference evidence="3" key="1">
    <citation type="submission" date="2017-02" db="UniProtKB">
        <authorList>
            <consortium name="WormBaseParasite"/>
        </authorList>
    </citation>
    <scope>IDENTIFICATION</scope>
</reference>
<reference evidence="1 2" key="2">
    <citation type="submission" date="2018-10" db="EMBL/GenBank/DDBJ databases">
        <authorList>
            <consortium name="Pathogen Informatics"/>
        </authorList>
    </citation>
    <scope>NUCLEOTIDE SEQUENCE [LARGE SCALE GENOMIC DNA]</scope>
</reference>
<accession>A0A0N4VQC9</accession>